<protein>
    <submittedName>
        <fullName evidence="5">Glycerate kinase</fullName>
    </submittedName>
</protein>
<comment type="similarity">
    <text evidence="1 4">Belongs to the glycerate kinase type-1 family.</text>
</comment>
<dbReference type="PIRSF" id="PIRSF006078">
    <property type="entry name" value="GlxK"/>
    <property type="match status" value="1"/>
</dbReference>
<dbReference type="InterPro" id="IPR004381">
    <property type="entry name" value="Glycerate_kinase"/>
</dbReference>
<dbReference type="GO" id="GO:0016301">
    <property type="term" value="F:kinase activity"/>
    <property type="evidence" value="ECO:0007669"/>
    <property type="project" value="UniProtKB-KW"/>
</dbReference>
<dbReference type="InterPro" id="IPR036129">
    <property type="entry name" value="Glycerate_kinase_sf"/>
</dbReference>
<dbReference type="PANTHER" id="PTHR21599">
    <property type="entry name" value="GLYCERATE KINASE"/>
    <property type="match status" value="1"/>
</dbReference>
<dbReference type="InterPro" id="IPR018197">
    <property type="entry name" value="Glycerate_kinase_RE-like"/>
</dbReference>
<dbReference type="InterPro" id="IPR018193">
    <property type="entry name" value="Glyc_kinase_flavodox-like_fold"/>
</dbReference>
<name>A0ABQ1GVW8_9BACL</name>
<evidence type="ECO:0000256" key="3">
    <source>
        <dbReference type="ARBA" id="ARBA00022777"/>
    </source>
</evidence>
<dbReference type="Gene3D" id="3.40.50.10350">
    <property type="entry name" value="Glycerate kinase, domain 1"/>
    <property type="match status" value="1"/>
</dbReference>
<proteinExistence type="inferred from homology"/>
<dbReference type="PANTHER" id="PTHR21599:SF0">
    <property type="entry name" value="GLYCERATE KINASE"/>
    <property type="match status" value="1"/>
</dbReference>
<keyword evidence="3 4" id="KW-0418">Kinase</keyword>
<dbReference type="Gene3D" id="3.90.1510.10">
    <property type="entry name" value="Glycerate kinase, domain 2"/>
    <property type="match status" value="1"/>
</dbReference>
<evidence type="ECO:0000256" key="4">
    <source>
        <dbReference type="PIRNR" id="PIRNR006078"/>
    </source>
</evidence>
<evidence type="ECO:0000313" key="5">
    <source>
        <dbReference type="EMBL" id="GGA51454.1"/>
    </source>
</evidence>
<dbReference type="Proteomes" id="UP000617979">
    <property type="component" value="Unassembled WGS sequence"/>
</dbReference>
<keyword evidence="6" id="KW-1185">Reference proteome</keyword>
<reference evidence="6" key="1">
    <citation type="journal article" date="2019" name="Int. J. Syst. Evol. Microbiol.">
        <title>The Global Catalogue of Microorganisms (GCM) 10K type strain sequencing project: providing services to taxonomists for standard genome sequencing and annotation.</title>
        <authorList>
            <consortium name="The Broad Institute Genomics Platform"/>
            <consortium name="The Broad Institute Genome Sequencing Center for Infectious Disease"/>
            <person name="Wu L."/>
            <person name="Ma J."/>
        </authorList>
    </citation>
    <scope>NUCLEOTIDE SEQUENCE [LARGE SCALE GENOMIC DNA]</scope>
    <source>
        <strain evidence="6">CGMCC 1.12404</strain>
    </source>
</reference>
<gene>
    <name evidence="5" type="primary">glxK</name>
    <name evidence="5" type="ORF">GCM10007416_25720</name>
</gene>
<evidence type="ECO:0000313" key="6">
    <source>
        <dbReference type="Proteomes" id="UP000617979"/>
    </source>
</evidence>
<dbReference type="Pfam" id="PF02595">
    <property type="entry name" value="Gly_kinase"/>
    <property type="match status" value="1"/>
</dbReference>
<accession>A0ABQ1GVW8</accession>
<comment type="caution">
    <text evidence="5">The sequence shown here is derived from an EMBL/GenBank/DDBJ whole genome shotgun (WGS) entry which is preliminary data.</text>
</comment>
<organism evidence="5 6">
    <name type="scientific">Kroppenstedtia guangzhouensis</name>
    <dbReference type="NCBI Taxonomy" id="1274356"/>
    <lineage>
        <taxon>Bacteria</taxon>
        <taxon>Bacillati</taxon>
        <taxon>Bacillota</taxon>
        <taxon>Bacilli</taxon>
        <taxon>Bacillales</taxon>
        <taxon>Thermoactinomycetaceae</taxon>
        <taxon>Kroppenstedtia</taxon>
    </lineage>
</organism>
<dbReference type="SUPFAM" id="SSF110738">
    <property type="entry name" value="Glycerate kinase I"/>
    <property type="match status" value="1"/>
</dbReference>
<keyword evidence="2 4" id="KW-0808">Transferase</keyword>
<dbReference type="EMBL" id="BMEX01000010">
    <property type="protein sequence ID" value="GGA51454.1"/>
    <property type="molecule type" value="Genomic_DNA"/>
</dbReference>
<sequence>MNVVIAPDSFKGSMSSREAAERIRAGLARVFPAWEMMAVPMADGGEGTVEAILAVIGGRRMRGQVKDPLGESIEAEWGYCEKRGLAVIETAAASGLALLKEPDPARASTYGTGQLLKQALDHGVREVVIGLGGSATVDAGTGFFAALGVRFFDCEGREMDPAGGNLGKIDHIDGSELDPRLQKVRITIASDVTHPLLGPEGAIHVFGPQKGIQPEELARFEGGMSRFAEHLVRVTGRDHRWTPGSGAAGGFGFSLLSLLNVEWRSGLEWIADQGRLEERIRQADLVITGEGRMDRQSLYGKVPVGIARIAARHEVPVVAFTGQIQGDLTEAEETGIAVILPITESPISLEDAMRQGPALLESAAFRFAQVWRLGEWQGGEN</sequence>
<evidence type="ECO:0000256" key="1">
    <source>
        <dbReference type="ARBA" id="ARBA00006284"/>
    </source>
</evidence>
<dbReference type="RefSeq" id="WP_188432928.1">
    <property type="nucleotide sequence ID" value="NZ_BMEX01000010.1"/>
</dbReference>
<evidence type="ECO:0000256" key="2">
    <source>
        <dbReference type="ARBA" id="ARBA00022679"/>
    </source>
</evidence>
<dbReference type="NCBIfam" id="TIGR00045">
    <property type="entry name" value="glycerate kinase"/>
    <property type="match status" value="1"/>
</dbReference>